<dbReference type="InterPro" id="IPR011009">
    <property type="entry name" value="Kinase-like_dom_sf"/>
</dbReference>
<keyword evidence="2" id="KW-0067">ATP-binding</keyword>
<dbReference type="Proteomes" id="UP000030687">
    <property type="component" value="Unassembled WGS sequence"/>
</dbReference>
<dbReference type="InterPro" id="IPR000719">
    <property type="entry name" value="Prot_kinase_dom"/>
</dbReference>
<evidence type="ECO:0000313" key="4">
    <source>
        <dbReference type="EMBL" id="ESR56125.1"/>
    </source>
</evidence>
<gene>
    <name evidence="4" type="ORF">CICLE_v10023757mg</name>
</gene>
<evidence type="ECO:0000313" key="5">
    <source>
        <dbReference type="Proteomes" id="UP000030687"/>
    </source>
</evidence>
<dbReference type="KEGG" id="cic:CICLE_v10023757mg"/>
<dbReference type="Gramene" id="ESR56125">
    <property type="protein sequence ID" value="ESR56125"/>
    <property type="gene ID" value="CICLE_v10023757mg"/>
</dbReference>
<dbReference type="GO" id="GO:0005524">
    <property type="term" value="F:ATP binding"/>
    <property type="evidence" value="ECO:0007669"/>
    <property type="project" value="UniProtKB-KW"/>
</dbReference>
<protein>
    <recommendedName>
        <fullName evidence="3">Protein kinase domain-containing protein</fullName>
    </recommendedName>
</protein>
<evidence type="ECO:0000256" key="1">
    <source>
        <dbReference type="ARBA" id="ARBA00022741"/>
    </source>
</evidence>
<keyword evidence="5" id="KW-1185">Reference proteome</keyword>
<dbReference type="STRING" id="85681.V4TWN5"/>
<feature type="domain" description="Protein kinase" evidence="3">
    <location>
        <begin position="1"/>
        <end position="95"/>
    </location>
</feature>
<evidence type="ECO:0000256" key="2">
    <source>
        <dbReference type="ARBA" id="ARBA00022840"/>
    </source>
</evidence>
<dbReference type="GO" id="GO:0004672">
    <property type="term" value="F:protein kinase activity"/>
    <property type="evidence" value="ECO:0007669"/>
    <property type="project" value="InterPro"/>
</dbReference>
<name>V4TWN5_CITCL</name>
<dbReference type="InParanoid" id="V4TWN5"/>
<dbReference type="PROSITE" id="PS50011">
    <property type="entry name" value="PROTEIN_KINASE_DOM"/>
    <property type="match status" value="1"/>
</dbReference>
<dbReference type="InterPro" id="IPR050117">
    <property type="entry name" value="MAPK"/>
</dbReference>
<keyword evidence="1" id="KW-0547">Nucleotide-binding</keyword>
<sequence>MAELLLFRPLFQGTDEADQMYKICSVLGNPTMDSWADELRQAMAINYQFPQLSGVNLSELMPSASKDAINLIESLCSWDPCKRPTAAEALQHPFFKRCLYVPPHIRSVPAVATTTRGMLEQQGAGIEAEALPNPNIAKQLSPLDIIMAVQPKKLSQKTKILYSCWKEGSTSELGKHGNCL</sequence>
<dbReference type="EMBL" id="KI536661">
    <property type="protein sequence ID" value="ESR56125.1"/>
    <property type="molecule type" value="Genomic_DNA"/>
</dbReference>
<dbReference type="eggNOG" id="KOG0661">
    <property type="taxonomic scope" value="Eukaryota"/>
</dbReference>
<reference evidence="4 5" key="1">
    <citation type="submission" date="2013-10" db="EMBL/GenBank/DDBJ databases">
        <authorList>
            <consortium name="International Citrus Genome Consortium"/>
            <person name="Jenkins J."/>
            <person name="Schmutz J."/>
            <person name="Prochnik S."/>
            <person name="Rokhsar D."/>
            <person name="Gmitter F."/>
            <person name="Ollitrault P."/>
            <person name="Machado M."/>
            <person name="Talon M."/>
            <person name="Wincker P."/>
            <person name="Jaillon O."/>
            <person name="Morgante M."/>
        </authorList>
    </citation>
    <scope>NUCLEOTIDE SEQUENCE</scope>
    <source>
        <strain evidence="5">cv. Clemenules</strain>
    </source>
</reference>
<dbReference type="PANTHER" id="PTHR24055">
    <property type="entry name" value="MITOGEN-ACTIVATED PROTEIN KINASE"/>
    <property type="match status" value="1"/>
</dbReference>
<evidence type="ECO:0000259" key="3">
    <source>
        <dbReference type="PROSITE" id="PS50011"/>
    </source>
</evidence>
<dbReference type="Gene3D" id="1.10.510.10">
    <property type="entry name" value="Transferase(Phosphotransferase) domain 1"/>
    <property type="match status" value="1"/>
</dbReference>
<dbReference type="AlphaFoldDB" id="V4TWN5"/>
<proteinExistence type="predicted"/>
<organism evidence="4 5">
    <name type="scientific">Citrus clementina</name>
    <name type="common">Clementine</name>
    <name type="synonym">Citrus deliciosa x Citrus sinensis</name>
    <dbReference type="NCBI Taxonomy" id="85681"/>
    <lineage>
        <taxon>Eukaryota</taxon>
        <taxon>Viridiplantae</taxon>
        <taxon>Streptophyta</taxon>
        <taxon>Embryophyta</taxon>
        <taxon>Tracheophyta</taxon>
        <taxon>Spermatophyta</taxon>
        <taxon>Magnoliopsida</taxon>
        <taxon>eudicotyledons</taxon>
        <taxon>Gunneridae</taxon>
        <taxon>Pentapetalae</taxon>
        <taxon>rosids</taxon>
        <taxon>malvids</taxon>
        <taxon>Sapindales</taxon>
        <taxon>Rutaceae</taxon>
        <taxon>Aurantioideae</taxon>
        <taxon>Citrus</taxon>
    </lineage>
</organism>
<dbReference type="SUPFAM" id="SSF56112">
    <property type="entry name" value="Protein kinase-like (PK-like)"/>
    <property type="match status" value="1"/>
</dbReference>
<accession>V4TWN5</accession>